<dbReference type="EMBL" id="LXQA010135695">
    <property type="protein sequence ID" value="MCI23369.1"/>
    <property type="molecule type" value="Genomic_DNA"/>
</dbReference>
<comment type="caution">
    <text evidence="1">The sequence shown here is derived from an EMBL/GenBank/DDBJ whole genome shotgun (WGS) entry which is preliminary data.</text>
</comment>
<organism evidence="1 2">
    <name type="scientific">Trifolium medium</name>
    <dbReference type="NCBI Taxonomy" id="97028"/>
    <lineage>
        <taxon>Eukaryota</taxon>
        <taxon>Viridiplantae</taxon>
        <taxon>Streptophyta</taxon>
        <taxon>Embryophyta</taxon>
        <taxon>Tracheophyta</taxon>
        <taxon>Spermatophyta</taxon>
        <taxon>Magnoliopsida</taxon>
        <taxon>eudicotyledons</taxon>
        <taxon>Gunneridae</taxon>
        <taxon>Pentapetalae</taxon>
        <taxon>rosids</taxon>
        <taxon>fabids</taxon>
        <taxon>Fabales</taxon>
        <taxon>Fabaceae</taxon>
        <taxon>Papilionoideae</taxon>
        <taxon>50 kb inversion clade</taxon>
        <taxon>NPAAA clade</taxon>
        <taxon>Hologalegina</taxon>
        <taxon>IRL clade</taxon>
        <taxon>Trifolieae</taxon>
        <taxon>Trifolium</taxon>
    </lineage>
</organism>
<name>A0A392QHE1_9FABA</name>
<dbReference type="Proteomes" id="UP000265520">
    <property type="component" value="Unassembled WGS sequence"/>
</dbReference>
<keyword evidence="2" id="KW-1185">Reference proteome</keyword>
<proteinExistence type="predicted"/>
<accession>A0A392QHE1</accession>
<reference evidence="1 2" key="1">
    <citation type="journal article" date="2018" name="Front. Plant Sci.">
        <title>Red Clover (Trifolium pratense) and Zigzag Clover (T. medium) - A Picture of Genomic Similarities and Differences.</title>
        <authorList>
            <person name="Dluhosova J."/>
            <person name="Istvanek J."/>
            <person name="Nedelnik J."/>
            <person name="Repkova J."/>
        </authorList>
    </citation>
    <scope>NUCLEOTIDE SEQUENCE [LARGE SCALE GENOMIC DNA]</scope>
    <source>
        <strain evidence="2">cv. 10/8</strain>
        <tissue evidence="1">Leaf</tissue>
    </source>
</reference>
<evidence type="ECO:0000313" key="1">
    <source>
        <dbReference type="EMBL" id="MCI23369.1"/>
    </source>
</evidence>
<sequence length="11" mass="1206">MFADNGGHDSR</sequence>
<evidence type="ECO:0000313" key="2">
    <source>
        <dbReference type="Proteomes" id="UP000265520"/>
    </source>
</evidence>
<feature type="non-terminal residue" evidence="1">
    <location>
        <position position="11"/>
    </location>
</feature>
<protein>
    <submittedName>
        <fullName evidence="1">Uncharacterized protein</fullName>
    </submittedName>
</protein>